<evidence type="ECO:0008006" key="3">
    <source>
        <dbReference type="Google" id="ProtNLM"/>
    </source>
</evidence>
<gene>
    <name evidence="1" type="ORF">MF672_040255</name>
</gene>
<comment type="caution">
    <text evidence="1">The sequence shown here is derived from an EMBL/GenBank/DDBJ whole genome shotgun (WGS) entry which is preliminary data.</text>
</comment>
<name>A0ABT0G5U1_9ACTN</name>
<organism evidence="1 2">
    <name type="scientific">Actinomadura luzonensis</name>
    <dbReference type="NCBI Taxonomy" id="2805427"/>
    <lineage>
        <taxon>Bacteria</taxon>
        <taxon>Bacillati</taxon>
        <taxon>Actinomycetota</taxon>
        <taxon>Actinomycetes</taxon>
        <taxon>Streptosporangiales</taxon>
        <taxon>Thermomonosporaceae</taxon>
        <taxon>Actinomadura</taxon>
    </lineage>
</organism>
<evidence type="ECO:0000313" key="1">
    <source>
        <dbReference type="EMBL" id="MCK2219986.1"/>
    </source>
</evidence>
<dbReference type="RefSeq" id="WP_242374873.1">
    <property type="nucleotide sequence ID" value="NZ_JAKRKC020000002.1"/>
</dbReference>
<proteinExistence type="predicted"/>
<protein>
    <recommendedName>
        <fullName evidence="3">SMI1/KNR4 family protein</fullName>
    </recommendedName>
</protein>
<sequence>MSVHDVARQLPAVPVLRDRCRAMALLDAVLGPDWPCHDHDASWGPDTEMALWDNGSGDEYSIAFTPAGAYVRGFAHESPLSPWAGPERRVWPGVLDDVPEVFRDQVTEPAFHFEGVPSVTVCLWRTHGDDRWRHGEIALPAGGGPGADGADDLFALLTAPDPAEAYQKWAADHWEHPVPLAAVRHVFALAPLTEDVVRALNPDLTLADLAPALRRAGLS</sequence>
<dbReference type="EMBL" id="JAKRKC020000002">
    <property type="protein sequence ID" value="MCK2219986.1"/>
    <property type="molecule type" value="Genomic_DNA"/>
</dbReference>
<evidence type="ECO:0000313" key="2">
    <source>
        <dbReference type="Proteomes" id="UP001317259"/>
    </source>
</evidence>
<dbReference type="Proteomes" id="UP001317259">
    <property type="component" value="Unassembled WGS sequence"/>
</dbReference>
<keyword evidence="2" id="KW-1185">Reference proteome</keyword>
<reference evidence="1 2" key="1">
    <citation type="submission" date="2022-04" db="EMBL/GenBank/DDBJ databases">
        <title>Genome draft of Actinomadura sp. ATCC 31491.</title>
        <authorList>
            <person name="Shi X."/>
            <person name="Du Y."/>
        </authorList>
    </citation>
    <scope>NUCLEOTIDE SEQUENCE [LARGE SCALE GENOMIC DNA]</scope>
    <source>
        <strain evidence="1 2">ATCC 31491</strain>
    </source>
</reference>
<accession>A0ABT0G5U1</accession>